<protein>
    <submittedName>
        <fullName evidence="1">Uncharacterized protein</fullName>
    </submittedName>
</protein>
<organism evidence="1 2">
    <name type="scientific">Corynebacterium urogenitale</name>
    <dbReference type="NCBI Taxonomy" id="2487892"/>
    <lineage>
        <taxon>Bacteria</taxon>
        <taxon>Bacillati</taxon>
        <taxon>Actinomycetota</taxon>
        <taxon>Actinomycetes</taxon>
        <taxon>Mycobacteriales</taxon>
        <taxon>Corynebacteriaceae</taxon>
        <taxon>Corynebacterium</taxon>
    </lineage>
</organism>
<dbReference type="Proteomes" id="UP000326711">
    <property type="component" value="Chromosome"/>
</dbReference>
<accession>A0A5J6Z9H1</accession>
<reference evidence="2" key="1">
    <citation type="submission" date="2019-10" db="EMBL/GenBank/DDBJ databases">
        <title>Complete genome sequence of Corynebacterium urogenitalis DSM 108747, isolated from the genital tract of a cow.</title>
        <authorList>
            <person name="Ruckert C."/>
            <person name="Ballas P."/>
            <person name="Wagener K."/>
            <person name="Drillich M."/>
            <person name="Kaempfer P."/>
            <person name="Busse H.-J."/>
            <person name="Ehling-Schulz M."/>
        </authorList>
    </citation>
    <scope>NUCLEOTIDE SEQUENCE [LARGE SCALE GENOMIC DNA]</scope>
    <source>
        <strain evidence="2">LMM 1652</strain>
    </source>
</reference>
<keyword evidence="2" id="KW-1185">Reference proteome</keyword>
<gene>
    <name evidence="1" type="ORF">CUROG_04855</name>
</gene>
<name>A0A5J6Z9H1_9CORY</name>
<dbReference type="KEGG" id="cuo:CUROG_04855"/>
<evidence type="ECO:0000313" key="2">
    <source>
        <dbReference type="Proteomes" id="UP000326711"/>
    </source>
</evidence>
<sequence length="131" mass="14372">MTHVNSSIASARDTFLDNLHAMATGSYLHEEDKEFWEAPYPESVVNEARVILDSFIDASKAAPRGDSESYHAALTTAVEDLVALSDRHEGAVLEAEELEDFTALVRALNEQLGVAEEETLAHLESLLEGEE</sequence>
<dbReference type="AlphaFoldDB" id="A0A5J6Z9H1"/>
<proteinExistence type="predicted"/>
<dbReference type="EMBL" id="CP045032">
    <property type="protein sequence ID" value="QFQ02343.1"/>
    <property type="molecule type" value="Genomic_DNA"/>
</dbReference>
<evidence type="ECO:0000313" key="1">
    <source>
        <dbReference type="EMBL" id="QFQ02343.1"/>
    </source>
</evidence>